<organism evidence="5">
    <name type="scientific">Serratia marcescens</name>
    <dbReference type="NCBI Taxonomy" id="615"/>
    <lineage>
        <taxon>Bacteria</taxon>
        <taxon>Pseudomonadati</taxon>
        <taxon>Pseudomonadota</taxon>
        <taxon>Gammaproteobacteria</taxon>
        <taxon>Enterobacterales</taxon>
        <taxon>Yersiniaceae</taxon>
        <taxon>Serratia</taxon>
    </lineage>
</organism>
<evidence type="ECO:0000313" key="5">
    <source>
        <dbReference type="EMBL" id="TFU57669.1"/>
    </source>
</evidence>
<dbReference type="Gene3D" id="2.60.120.10">
    <property type="entry name" value="Jelly Rolls"/>
    <property type="match status" value="1"/>
</dbReference>
<sequence length="237" mass="27247">MTGELTMFGSPLTDIIRQRPSRRYGKKQYLWRAGDKCSGLWQIKFGAVKTFYFNDNGEEHITGFYLPGEYIGVDELSDEFHRGYAQVVDDCAVHHLPSTQLNEFMATCDERRCIYRMMSEHLRLNKARFRQLTRLSAGEKLAGFIYDLAVRYGFQGVVIRDFRLPMLRCDIANYIGVTPETVTREIIKLVDAGAFLFSGRQITGLRPTIMTQRAGDMLLCRNDELLSTRTRGARYGQ</sequence>
<dbReference type="InterPro" id="IPR014710">
    <property type="entry name" value="RmlC-like_jellyroll"/>
</dbReference>
<evidence type="ECO:0000256" key="2">
    <source>
        <dbReference type="ARBA" id="ARBA00023125"/>
    </source>
</evidence>
<dbReference type="RefSeq" id="WP_212562689.1">
    <property type="nucleotide sequence ID" value="NZ_SPSG02000010.1"/>
</dbReference>
<reference evidence="5" key="1">
    <citation type="submission" date="2019-03" db="EMBL/GenBank/DDBJ databases">
        <title>Serratia marcescens strain N2 draft genome.</title>
        <authorList>
            <person name="Yassin A."/>
            <person name="El-Kenawy N."/>
            <person name="Youssef N.H."/>
        </authorList>
    </citation>
    <scope>NUCLEOTIDE SEQUENCE [LARGE SCALE GENOMIC DNA]</scope>
    <source>
        <strain evidence="5">N2</strain>
    </source>
</reference>
<keyword evidence="3" id="KW-0804">Transcription</keyword>
<dbReference type="EMBL" id="SPSG01003508">
    <property type="protein sequence ID" value="TFU57669.1"/>
    <property type="molecule type" value="Genomic_DNA"/>
</dbReference>
<dbReference type="InterPro" id="IPR036390">
    <property type="entry name" value="WH_DNA-bd_sf"/>
</dbReference>
<dbReference type="SMART" id="SM00100">
    <property type="entry name" value="cNMP"/>
    <property type="match status" value="1"/>
</dbReference>
<dbReference type="SUPFAM" id="SSF51206">
    <property type="entry name" value="cAMP-binding domain-like"/>
    <property type="match status" value="1"/>
</dbReference>
<dbReference type="Pfam" id="PF13545">
    <property type="entry name" value="HTH_Crp_2"/>
    <property type="match status" value="1"/>
</dbReference>
<dbReference type="PROSITE" id="PS51063">
    <property type="entry name" value="HTH_CRP_2"/>
    <property type="match status" value="1"/>
</dbReference>
<keyword evidence="2" id="KW-0238">DNA-binding</keyword>
<gene>
    <name evidence="5" type="ORF">E0L31_25530</name>
</gene>
<dbReference type="InterPro" id="IPR036388">
    <property type="entry name" value="WH-like_DNA-bd_sf"/>
</dbReference>
<dbReference type="InterPro" id="IPR018490">
    <property type="entry name" value="cNMP-bd_dom_sf"/>
</dbReference>
<proteinExistence type="predicted"/>
<protein>
    <submittedName>
        <fullName evidence="5">Cyclic nucleotide-binding domain-containing protein</fullName>
    </submittedName>
</protein>
<keyword evidence="1" id="KW-0805">Transcription regulation</keyword>
<dbReference type="Pfam" id="PF00027">
    <property type="entry name" value="cNMP_binding"/>
    <property type="match status" value="1"/>
</dbReference>
<dbReference type="AlphaFoldDB" id="A0A9X8VDA9"/>
<dbReference type="InterPro" id="IPR000595">
    <property type="entry name" value="cNMP-bd_dom"/>
</dbReference>
<comment type="caution">
    <text evidence="5">The sequence shown here is derived from an EMBL/GenBank/DDBJ whole genome shotgun (WGS) entry which is preliminary data.</text>
</comment>
<evidence type="ECO:0000259" key="4">
    <source>
        <dbReference type="PROSITE" id="PS51063"/>
    </source>
</evidence>
<dbReference type="Gene3D" id="1.10.10.10">
    <property type="entry name" value="Winged helix-like DNA-binding domain superfamily/Winged helix DNA-binding domain"/>
    <property type="match status" value="1"/>
</dbReference>
<dbReference type="CDD" id="cd00092">
    <property type="entry name" value="HTH_CRP"/>
    <property type="match status" value="1"/>
</dbReference>
<dbReference type="CDD" id="cd00038">
    <property type="entry name" value="CAP_ED"/>
    <property type="match status" value="1"/>
</dbReference>
<evidence type="ECO:0000256" key="3">
    <source>
        <dbReference type="ARBA" id="ARBA00023163"/>
    </source>
</evidence>
<dbReference type="InterPro" id="IPR012318">
    <property type="entry name" value="HTH_CRP"/>
</dbReference>
<evidence type="ECO:0000256" key="1">
    <source>
        <dbReference type="ARBA" id="ARBA00023015"/>
    </source>
</evidence>
<name>A0A9X8VDA9_SERMA</name>
<dbReference type="PRINTS" id="PR00034">
    <property type="entry name" value="HTHCRP"/>
</dbReference>
<dbReference type="GO" id="GO:0003677">
    <property type="term" value="F:DNA binding"/>
    <property type="evidence" value="ECO:0007669"/>
    <property type="project" value="UniProtKB-KW"/>
</dbReference>
<dbReference type="SUPFAM" id="SSF46785">
    <property type="entry name" value="Winged helix' DNA-binding domain"/>
    <property type="match status" value="1"/>
</dbReference>
<feature type="domain" description="HTH crp-type" evidence="4">
    <location>
        <begin position="135"/>
        <end position="208"/>
    </location>
</feature>
<dbReference type="GO" id="GO:0006355">
    <property type="term" value="P:regulation of DNA-templated transcription"/>
    <property type="evidence" value="ECO:0007669"/>
    <property type="project" value="InterPro"/>
</dbReference>
<accession>A0A9X8VDA9</accession>